<evidence type="ECO:0000256" key="6">
    <source>
        <dbReference type="ARBA" id="ARBA00023136"/>
    </source>
</evidence>
<proteinExistence type="predicted"/>
<dbReference type="Proteomes" id="UP000250079">
    <property type="component" value="Chromosome"/>
</dbReference>
<dbReference type="PANTHER" id="PTHR30462">
    <property type="entry name" value="INTERMEMBRANE TRANSPORT PROTEIN PQIB-RELATED"/>
    <property type="match status" value="1"/>
</dbReference>
<keyword evidence="4 7" id="KW-0812">Transmembrane</keyword>
<accession>A0A2Z2NU22</accession>
<sequence length="203" mass="22434">MKDAPRKAWQAGLQACHVCERLEPIEVDRCGRCNTLLRLRKHQSRQRTLALTATASLLMFPAHMLPIMTTETLGDAQESTIVGGVVTLWHHGSYPIALLIFIASVVVPIGKLLALYWVVLGQAGIDLDSAVRRSRLFRLSHMIGPWSMVDVFVVAILVGLVQLVGILQIFPGFAVVCFAGMVAVTMLAANSFDERLIWDRVKM</sequence>
<dbReference type="OrthoDB" id="9800207at2"/>
<dbReference type="RefSeq" id="WP_088918707.1">
    <property type="nucleotide sequence ID" value="NZ_CP018632.1"/>
</dbReference>
<evidence type="ECO:0000313" key="9">
    <source>
        <dbReference type="Proteomes" id="UP000250079"/>
    </source>
</evidence>
<dbReference type="KEGG" id="gai:IMCC3135_17295"/>
<evidence type="ECO:0000256" key="5">
    <source>
        <dbReference type="ARBA" id="ARBA00022989"/>
    </source>
</evidence>
<gene>
    <name evidence="8" type="primary">pqiA_4</name>
    <name evidence="8" type="ORF">IMCC3135_17295</name>
</gene>
<evidence type="ECO:0000256" key="3">
    <source>
        <dbReference type="ARBA" id="ARBA00022519"/>
    </source>
</evidence>
<keyword evidence="2" id="KW-1003">Cell membrane</keyword>
<protein>
    <submittedName>
        <fullName evidence="8">Paraquat-inducible protein A</fullName>
    </submittedName>
</protein>
<organism evidence="8 9">
    <name type="scientific">Granulosicoccus antarcticus IMCC3135</name>
    <dbReference type="NCBI Taxonomy" id="1192854"/>
    <lineage>
        <taxon>Bacteria</taxon>
        <taxon>Pseudomonadati</taxon>
        <taxon>Pseudomonadota</taxon>
        <taxon>Gammaproteobacteria</taxon>
        <taxon>Chromatiales</taxon>
        <taxon>Granulosicoccaceae</taxon>
        <taxon>Granulosicoccus</taxon>
    </lineage>
</organism>
<dbReference type="AlphaFoldDB" id="A0A2Z2NU22"/>
<reference evidence="8 9" key="1">
    <citation type="submission" date="2016-12" db="EMBL/GenBank/DDBJ databases">
        <authorList>
            <person name="Song W.-J."/>
            <person name="Kurnit D.M."/>
        </authorList>
    </citation>
    <scope>NUCLEOTIDE SEQUENCE [LARGE SCALE GENOMIC DNA]</scope>
    <source>
        <strain evidence="8 9">IMCC3135</strain>
    </source>
</reference>
<evidence type="ECO:0000256" key="7">
    <source>
        <dbReference type="SAM" id="Phobius"/>
    </source>
</evidence>
<dbReference type="InterPro" id="IPR007498">
    <property type="entry name" value="PqiA-like"/>
</dbReference>
<keyword evidence="6 7" id="KW-0472">Membrane</keyword>
<dbReference type="GO" id="GO:0005886">
    <property type="term" value="C:plasma membrane"/>
    <property type="evidence" value="ECO:0007669"/>
    <property type="project" value="UniProtKB-SubCell"/>
</dbReference>
<evidence type="ECO:0000256" key="1">
    <source>
        <dbReference type="ARBA" id="ARBA00004533"/>
    </source>
</evidence>
<evidence type="ECO:0000313" key="8">
    <source>
        <dbReference type="EMBL" id="ASJ73541.1"/>
    </source>
</evidence>
<keyword evidence="3" id="KW-0997">Cell inner membrane</keyword>
<dbReference type="InterPro" id="IPR051800">
    <property type="entry name" value="PqiA-PqiB_transport"/>
</dbReference>
<comment type="subcellular location">
    <subcellularLocation>
        <location evidence="1">Cell inner membrane</location>
    </subcellularLocation>
</comment>
<keyword evidence="5 7" id="KW-1133">Transmembrane helix</keyword>
<evidence type="ECO:0000256" key="2">
    <source>
        <dbReference type="ARBA" id="ARBA00022475"/>
    </source>
</evidence>
<dbReference type="PANTHER" id="PTHR30462:SF3">
    <property type="entry name" value="INTERMEMBRANE TRANSPORT PROTEIN PQIA"/>
    <property type="match status" value="1"/>
</dbReference>
<dbReference type="EMBL" id="CP018632">
    <property type="protein sequence ID" value="ASJ73541.1"/>
    <property type="molecule type" value="Genomic_DNA"/>
</dbReference>
<feature type="transmembrane region" description="Helical" evidence="7">
    <location>
        <begin position="139"/>
        <end position="163"/>
    </location>
</feature>
<feature type="transmembrane region" description="Helical" evidence="7">
    <location>
        <begin position="48"/>
        <end position="68"/>
    </location>
</feature>
<feature type="transmembrane region" description="Helical" evidence="7">
    <location>
        <begin position="169"/>
        <end position="192"/>
    </location>
</feature>
<feature type="transmembrane region" description="Helical" evidence="7">
    <location>
        <begin position="96"/>
        <end position="119"/>
    </location>
</feature>
<keyword evidence="9" id="KW-1185">Reference proteome</keyword>
<name>A0A2Z2NU22_9GAMM</name>
<dbReference type="Pfam" id="PF04403">
    <property type="entry name" value="PqiA"/>
    <property type="match status" value="1"/>
</dbReference>
<evidence type="ECO:0000256" key="4">
    <source>
        <dbReference type="ARBA" id="ARBA00022692"/>
    </source>
</evidence>